<dbReference type="AlphaFoldDB" id="A0AA36JSX0"/>
<dbReference type="EMBL" id="CAUJNA010003862">
    <property type="protein sequence ID" value="CAJ1411209.1"/>
    <property type="molecule type" value="Genomic_DNA"/>
</dbReference>
<organism evidence="2 3">
    <name type="scientific">Effrenium voratum</name>
    <dbReference type="NCBI Taxonomy" id="2562239"/>
    <lineage>
        <taxon>Eukaryota</taxon>
        <taxon>Sar</taxon>
        <taxon>Alveolata</taxon>
        <taxon>Dinophyceae</taxon>
        <taxon>Suessiales</taxon>
        <taxon>Symbiodiniaceae</taxon>
        <taxon>Effrenium</taxon>
    </lineage>
</organism>
<dbReference type="Proteomes" id="UP001178507">
    <property type="component" value="Unassembled WGS sequence"/>
</dbReference>
<accession>A0AA36JSX0</accession>
<reference evidence="2" key="1">
    <citation type="submission" date="2023-08" db="EMBL/GenBank/DDBJ databases">
        <authorList>
            <person name="Chen Y."/>
            <person name="Shah S."/>
            <person name="Dougan E. K."/>
            <person name="Thang M."/>
            <person name="Chan C."/>
        </authorList>
    </citation>
    <scope>NUCLEOTIDE SEQUENCE</scope>
</reference>
<protein>
    <submittedName>
        <fullName evidence="2">Uncharacterized protein</fullName>
    </submittedName>
</protein>
<evidence type="ECO:0000313" key="3">
    <source>
        <dbReference type="Proteomes" id="UP001178507"/>
    </source>
</evidence>
<comment type="caution">
    <text evidence="2">The sequence shown here is derived from an EMBL/GenBank/DDBJ whole genome shotgun (WGS) entry which is preliminary data.</text>
</comment>
<evidence type="ECO:0000256" key="1">
    <source>
        <dbReference type="SAM" id="MobiDB-lite"/>
    </source>
</evidence>
<keyword evidence="3" id="KW-1185">Reference proteome</keyword>
<proteinExistence type="predicted"/>
<name>A0AA36JSX0_9DINO</name>
<evidence type="ECO:0000313" key="2">
    <source>
        <dbReference type="EMBL" id="CAJ1411209.1"/>
    </source>
</evidence>
<feature type="region of interest" description="Disordered" evidence="1">
    <location>
        <begin position="52"/>
        <end position="122"/>
    </location>
</feature>
<sequence>MNVEEMKCRRTDLKRQLREQSKLLKLEMRKRRRLIRAAGRLSAADLEWLMKQQQPSTAAAGQDEAPVDAQPAAEPGGRAKPSCRRATFHCGREQPAAEEAQVASDVEDYQNAAEEVDDTTNK</sequence>
<gene>
    <name evidence="2" type="ORF">EVOR1521_LOCUS31834</name>
</gene>